<keyword evidence="3" id="KW-1185">Reference proteome</keyword>
<reference evidence="3" key="1">
    <citation type="submission" date="2014-04" db="EMBL/GenBank/DDBJ databases">
        <title>Evolutionary Origins and Diversification of the Mycorrhizal Mutualists.</title>
        <authorList>
            <consortium name="DOE Joint Genome Institute"/>
            <consortium name="Mycorrhizal Genomics Consortium"/>
            <person name="Kohler A."/>
            <person name="Kuo A."/>
            <person name="Nagy L.G."/>
            <person name="Floudas D."/>
            <person name="Copeland A."/>
            <person name="Barry K.W."/>
            <person name="Cichocki N."/>
            <person name="Veneault-Fourrey C."/>
            <person name="LaButti K."/>
            <person name="Lindquist E.A."/>
            <person name="Lipzen A."/>
            <person name="Lundell T."/>
            <person name="Morin E."/>
            <person name="Murat C."/>
            <person name="Riley R."/>
            <person name="Ohm R."/>
            <person name="Sun H."/>
            <person name="Tunlid A."/>
            <person name="Henrissat B."/>
            <person name="Grigoriev I.V."/>
            <person name="Hibbett D.S."/>
            <person name="Martin F."/>
        </authorList>
    </citation>
    <scope>NUCLEOTIDE SEQUENCE [LARGE SCALE GENOMIC DNA]</scope>
    <source>
        <strain evidence="3">FD-334 SS-4</strain>
    </source>
</reference>
<accession>A0A0D2MER0</accession>
<protein>
    <submittedName>
        <fullName evidence="2">Uncharacterized protein</fullName>
    </submittedName>
</protein>
<dbReference type="EMBL" id="KN817552">
    <property type="protein sequence ID" value="KJA22093.1"/>
    <property type="molecule type" value="Genomic_DNA"/>
</dbReference>
<dbReference type="AlphaFoldDB" id="A0A0D2MER0"/>
<organism evidence="2 3">
    <name type="scientific">Hypholoma sublateritium (strain FD-334 SS-4)</name>
    <dbReference type="NCBI Taxonomy" id="945553"/>
    <lineage>
        <taxon>Eukaryota</taxon>
        <taxon>Fungi</taxon>
        <taxon>Dikarya</taxon>
        <taxon>Basidiomycota</taxon>
        <taxon>Agaricomycotina</taxon>
        <taxon>Agaricomycetes</taxon>
        <taxon>Agaricomycetidae</taxon>
        <taxon>Agaricales</taxon>
        <taxon>Agaricineae</taxon>
        <taxon>Strophariaceae</taxon>
        <taxon>Hypholoma</taxon>
    </lineage>
</organism>
<feature type="chain" id="PRO_5002258725" evidence="1">
    <location>
        <begin position="21"/>
        <end position="180"/>
    </location>
</feature>
<name>A0A0D2MER0_HYPSF</name>
<proteinExistence type="predicted"/>
<gene>
    <name evidence="2" type="ORF">HYPSUDRAFT_215912</name>
</gene>
<evidence type="ECO:0000256" key="1">
    <source>
        <dbReference type="SAM" id="SignalP"/>
    </source>
</evidence>
<evidence type="ECO:0000313" key="2">
    <source>
        <dbReference type="EMBL" id="KJA22093.1"/>
    </source>
</evidence>
<keyword evidence="1" id="KW-0732">Signal</keyword>
<dbReference type="Proteomes" id="UP000054270">
    <property type="component" value="Unassembled WGS sequence"/>
</dbReference>
<evidence type="ECO:0000313" key="3">
    <source>
        <dbReference type="Proteomes" id="UP000054270"/>
    </source>
</evidence>
<feature type="signal peptide" evidence="1">
    <location>
        <begin position="1"/>
        <end position="20"/>
    </location>
</feature>
<dbReference type="OrthoDB" id="3485059at2759"/>
<sequence length="180" mass="18990">MVYIKYSLVFLLCAASVALATLAQIKQQLSFVSSNSTNWGNLLNAFDTSGESEAVAIDILIAGQSLSESLALAAELTIANGVLSADDGTDLANIIMLCILDFLQFLDLLVEEKDLFIATPLGVTIQGFILSDLRNLNATSLAFADAYIGVSSSASFVTEAEQIRRELVSVLGAALAAYGD</sequence>